<dbReference type="InterPro" id="IPR001731">
    <property type="entry name" value="ALAD"/>
</dbReference>
<dbReference type="GO" id="GO:0008270">
    <property type="term" value="F:zinc ion binding"/>
    <property type="evidence" value="ECO:0007669"/>
    <property type="project" value="TreeGrafter"/>
</dbReference>
<evidence type="ECO:0000256" key="5">
    <source>
        <dbReference type="ARBA" id="ARBA00023239"/>
    </source>
</evidence>
<dbReference type="UniPathway" id="UPA00251">
    <property type="reaction ID" value="UER00318"/>
</dbReference>
<dbReference type="GO" id="GO:0005829">
    <property type="term" value="C:cytosol"/>
    <property type="evidence" value="ECO:0007669"/>
    <property type="project" value="TreeGrafter"/>
</dbReference>
<comment type="similarity">
    <text evidence="2">Belongs to the ALAD family.</text>
</comment>
<dbReference type="AlphaFoldDB" id="A0A382JLP6"/>
<evidence type="ECO:0000256" key="6">
    <source>
        <dbReference type="ARBA" id="ARBA00023244"/>
    </source>
</evidence>
<dbReference type="SUPFAM" id="SSF51569">
    <property type="entry name" value="Aldolase"/>
    <property type="match status" value="1"/>
</dbReference>
<dbReference type="PANTHER" id="PTHR11458:SF0">
    <property type="entry name" value="DELTA-AMINOLEVULINIC ACID DEHYDRATASE"/>
    <property type="match status" value="1"/>
</dbReference>
<keyword evidence="5" id="KW-0456">Lyase</keyword>
<dbReference type="PANTHER" id="PTHR11458">
    <property type="entry name" value="DELTA-AMINOLEVULINIC ACID DEHYDRATASE"/>
    <property type="match status" value="1"/>
</dbReference>
<dbReference type="EMBL" id="UINC01075293">
    <property type="protein sequence ID" value="SVC13334.1"/>
    <property type="molecule type" value="Genomic_DNA"/>
</dbReference>
<feature type="non-terminal residue" evidence="9">
    <location>
        <position position="135"/>
    </location>
</feature>
<reference evidence="9" key="1">
    <citation type="submission" date="2018-05" db="EMBL/GenBank/DDBJ databases">
        <authorList>
            <person name="Lanie J.A."/>
            <person name="Ng W.-L."/>
            <person name="Kazmierczak K.M."/>
            <person name="Andrzejewski T.M."/>
            <person name="Davidsen T.M."/>
            <person name="Wayne K.J."/>
            <person name="Tettelin H."/>
            <person name="Glass J.I."/>
            <person name="Rusch D."/>
            <person name="Podicherti R."/>
            <person name="Tsui H.-C.T."/>
            <person name="Winkler M.E."/>
        </authorList>
    </citation>
    <scope>NUCLEOTIDE SEQUENCE</scope>
</reference>
<accession>A0A382JLP6</accession>
<evidence type="ECO:0000256" key="4">
    <source>
        <dbReference type="ARBA" id="ARBA00023133"/>
    </source>
</evidence>
<organism evidence="9">
    <name type="scientific">marine metagenome</name>
    <dbReference type="NCBI Taxonomy" id="408172"/>
    <lineage>
        <taxon>unclassified sequences</taxon>
        <taxon>metagenomes</taxon>
        <taxon>ecological metagenomes</taxon>
    </lineage>
</organism>
<dbReference type="Pfam" id="PF00490">
    <property type="entry name" value="ALAD"/>
    <property type="match status" value="1"/>
</dbReference>
<dbReference type="SMART" id="SM01004">
    <property type="entry name" value="ALAD"/>
    <property type="match status" value="1"/>
</dbReference>
<protein>
    <recommendedName>
        <fullName evidence="3">porphobilinogen synthase</fullName>
        <ecNumber evidence="3">4.2.1.24</ecNumber>
    </recommendedName>
    <alternativeName>
        <fullName evidence="7">Porphobilinogen synthase</fullName>
    </alternativeName>
</protein>
<evidence type="ECO:0000313" key="9">
    <source>
        <dbReference type="EMBL" id="SVC13334.1"/>
    </source>
</evidence>
<keyword evidence="6" id="KW-0627">Porphyrin biosynthesis</keyword>
<dbReference type="EC" id="4.2.1.24" evidence="3"/>
<gene>
    <name evidence="9" type="ORF">METZ01_LOCUS266188</name>
</gene>
<evidence type="ECO:0000256" key="8">
    <source>
        <dbReference type="ARBA" id="ARBA00047651"/>
    </source>
</evidence>
<evidence type="ECO:0000256" key="7">
    <source>
        <dbReference type="ARBA" id="ARBA00032837"/>
    </source>
</evidence>
<comment type="pathway">
    <text evidence="1">Porphyrin-containing compound metabolism; protoporphyrin-IX biosynthesis; coproporphyrinogen-III from 5-aminolevulinate: step 1/4.</text>
</comment>
<evidence type="ECO:0000256" key="1">
    <source>
        <dbReference type="ARBA" id="ARBA00004694"/>
    </source>
</evidence>
<proteinExistence type="inferred from homology"/>
<dbReference type="Gene3D" id="3.20.20.70">
    <property type="entry name" value="Aldolase class I"/>
    <property type="match status" value="1"/>
</dbReference>
<dbReference type="GO" id="GO:0006782">
    <property type="term" value="P:protoporphyrinogen IX biosynthetic process"/>
    <property type="evidence" value="ECO:0007669"/>
    <property type="project" value="UniProtKB-UniPathway"/>
</dbReference>
<comment type="catalytic activity">
    <reaction evidence="8">
        <text>2 5-aminolevulinate = porphobilinogen + 2 H2O + H(+)</text>
        <dbReference type="Rhea" id="RHEA:24064"/>
        <dbReference type="ChEBI" id="CHEBI:15377"/>
        <dbReference type="ChEBI" id="CHEBI:15378"/>
        <dbReference type="ChEBI" id="CHEBI:58126"/>
        <dbReference type="ChEBI" id="CHEBI:356416"/>
        <dbReference type="EC" id="4.2.1.24"/>
    </reaction>
</comment>
<keyword evidence="4" id="KW-0350">Heme biosynthesis</keyword>
<evidence type="ECO:0000256" key="2">
    <source>
        <dbReference type="ARBA" id="ARBA00008055"/>
    </source>
</evidence>
<evidence type="ECO:0000256" key="3">
    <source>
        <dbReference type="ARBA" id="ARBA00012053"/>
    </source>
</evidence>
<sequence length="135" mass="15286">MRNLVRETRLCVDDLIRPIFVTHCNKRLAIESMPGQFHFPLDQIEQTIEASMKLGVNGIILFGIPETKDETGTDTINENGIIQRAVRMIRKSFPELIIITDACFCQYTTHGHCGILDENGSINRKSSLKLLQEQA</sequence>
<dbReference type="GO" id="GO:0004655">
    <property type="term" value="F:porphobilinogen synthase activity"/>
    <property type="evidence" value="ECO:0007669"/>
    <property type="project" value="UniProtKB-EC"/>
</dbReference>
<dbReference type="InterPro" id="IPR013785">
    <property type="entry name" value="Aldolase_TIM"/>
</dbReference>
<name>A0A382JLP6_9ZZZZ</name>